<dbReference type="SUPFAM" id="SSF55821">
    <property type="entry name" value="YrdC/RibB"/>
    <property type="match status" value="1"/>
</dbReference>
<evidence type="ECO:0000256" key="5">
    <source>
        <dbReference type="ARBA" id="ARBA00022679"/>
    </source>
</evidence>
<dbReference type="Proteomes" id="UP000182652">
    <property type="component" value="Unassembled WGS sequence"/>
</dbReference>
<evidence type="ECO:0000256" key="12">
    <source>
        <dbReference type="SAM" id="MobiDB-lite"/>
    </source>
</evidence>
<evidence type="ECO:0000256" key="7">
    <source>
        <dbReference type="ARBA" id="ARBA00022695"/>
    </source>
</evidence>
<evidence type="ECO:0000256" key="4">
    <source>
        <dbReference type="ARBA" id="ARBA00022490"/>
    </source>
</evidence>
<dbReference type="GO" id="GO:0006450">
    <property type="term" value="P:regulation of translational fidelity"/>
    <property type="evidence" value="ECO:0007669"/>
    <property type="project" value="TreeGrafter"/>
</dbReference>
<dbReference type="GO" id="GO:0005524">
    <property type="term" value="F:ATP binding"/>
    <property type="evidence" value="ECO:0007669"/>
    <property type="project" value="UniProtKB-KW"/>
</dbReference>
<dbReference type="PANTHER" id="PTHR17490:SF16">
    <property type="entry name" value="THREONYLCARBAMOYL-AMP SYNTHASE"/>
    <property type="match status" value="1"/>
</dbReference>
<dbReference type="InterPro" id="IPR017945">
    <property type="entry name" value="DHBP_synth_RibB-like_a/b_dom"/>
</dbReference>
<feature type="compositionally biased region" description="Low complexity" evidence="12">
    <location>
        <begin position="238"/>
        <end position="253"/>
    </location>
</feature>
<evidence type="ECO:0000256" key="11">
    <source>
        <dbReference type="ARBA" id="ARBA00048366"/>
    </source>
</evidence>
<dbReference type="PROSITE" id="PS51163">
    <property type="entry name" value="YRDC"/>
    <property type="match status" value="1"/>
</dbReference>
<keyword evidence="5" id="KW-0808">Transferase</keyword>
<dbReference type="Pfam" id="PF01300">
    <property type="entry name" value="Sua5_yciO_yrdC"/>
    <property type="match status" value="1"/>
</dbReference>
<feature type="compositionally biased region" description="Low complexity" evidence="12">
    <location>
        <begin position="265"/>
        <end position="329"/>
    </location>
</feature>
<organism evidence="14 15">
    <name type="scientific">Arthrobacter woluwensis</name>
    <dbReference type="NCBI Taxonomy" id="156980"/>
    <lineage>
        <taxon>Bacteria</taxon>
        <taxon>Bacillati</taxon>
        <taxon>Actinomycetota</taxon>
        <taxon>Actinomycetes</taxon>
        <taxon>Micrococcales</taxon>
        <taxon>Micrococcaceae</taxon>
        <taxon>Arthrobacter</taxon>
    </lineage>
</organism>
<proteinExistence type="inferred from homology"/>
<evidence type="ECO:0000259" key="13">
    <source>
        <dbReference type="PROSITE" id="PS51163"/>
    </source>
</evidence>
<dbReference type="GO" id="GO:0061710">
    <property type="term" value="F:L-threonylcarbamoyladenylate synthase"/>
    <property type="evidence" value="ECO:0007669"/>
    <property type="project" value="UniProtKB-EC"/>
</dbReference>
<comment type="catalytic activity">
    <reaction evidence="11">
        <text>L-threonine + hydrogencarbonate + ATP = L-threonylcarbamoyladenylate + diphosphate + H2O</text>
        <dbReference type="Rhea" id="RHEA:36407"/>
        <dbReference type="ChEBI" id="CHEBI:15377"/>
        <dbReference type="ChEBI" id="CHEBI:17544"/>
        <dbReference type="ChEBI" id="CHEBI:30616"/>
        <dbReference type="ChEBI" id="CHEBI:33019"/>
        <dbReference type="ChEBI" id="CHEBI:57926"/>
        <dbReference type="ChEBI" id="CHEBI:73682"/>
        <dbReference type="EC" id="2.7.7.87"/>
    </reaction>
</comment>
<evidence type="ECO:0000256" key="9">
    <source>
        <dbReference type="ARBA" id="ARBA00022840"/>
    </source>
</evidence>
<dbReference type="InterPro" id="IPR006070">
    <property type="entry name" value="Sua5-like_dom"/>
</dbReference>
<feature type="region of interest" description="Disordered" evidence="12">
    <location>
        <begin position="238"/>
        <end position="349"/>
    </location>
</feature>
<dbReference type="NCBIfam" id="TIGR00057">
    <property type="entry name" value="L-threonylcarbamoyladenylate synthase"/>
    <property type="match status" value="1"/>
</dbReference>
<accession>A0A1H4N5P7</accession>
<keyword evidence="7" id="KW-0548">Nucleotidyltransferase</keyword>
<evidence type="ECO:0000256" key="6">
    <source>
        <dbReference type="ARBA" id="ARBA00022694"/>
    </source>
</evidence>
<comment type="similarity">
    <text evidence="2">Belongs to the SUA5 family.</text>
</comment>
<keyword evidence="9" id="KW-0067">ATP-binding</keyword>
<comment type="subcellular location">
    <subcellularLocation>
        <location evidence="1">Cytoplasm</location>
    </subcellularLocation>
</comment>
<dbReference type="GO" id="GO:0000049">
    <property type="term" value="F:tRNA binding"/>
    <property type="evidence" value="ECO:0007669"/>
    <property type="project" value="TreeGrafter"/>
</dbReference>
<gene>
    <name evidence="14" type="ORF">SAMN04489745_1561</name>
</gene>
<protein>
    <recommendedName>
        <fullName evidence="10">L-threonylcarbamoyladenylate synthase</fullName>
        <ecNumber evidence="3">2.7.7.87</ecNumber>
    </recommendedName>
    <alternativeName>
        <fullName evidence="10">L-threonylcarbamoyladenylate synthase</fullName>
    </alternativeName>
</protein>
<keyword evidence="8" id="KW-0547">Nucleotide-binding</keyword>
<feature type="domain" description="YrdC-like" evidence="13">
    <location>
        <begin position="14"/>
        <end position="206"/>
    </location>
</feature>
<keyword evidence="15" id="KW-1185">Reference proteome</keyword>
<evidence type="ECO:0000256" key="10">
    <source>
        <dbReference type="ARBA" id="ARBA00029774"/>
    </source>
</evidence>
<keyword evidence="4" id="KW-0963">Cytoplasm</keyword>
<dbReference type="GO" id="GO:0003725">
    <property type="term" value="F:double-stranded RNA binding"/>
    <property type="evidence" value="ECO:0007669"/>
    <property type="project" value="InterPro"/>
</dbReference>
<reference evidence="14 15" key="1">
    <citation type="submission" date="2016-10" db="EMBL/GenBank/DDBJ databases">
        <authorList>
            <person name="de Groot N.N."/>
        </authorList>
    </citation>
    <scope>NUCLEOTIDE SEQUENCE [LARGE SCALE GENOMIC DNA]</scope>
    <source>
        <strain evidence="14 15">DSM 10495</strain>
    </source>
</reference>
<evidence type="ECO:0000256" key="1">
    <source>
        <dbReference type="ARBA" id="ARBA00004496"/>
    </source>
</evidence>
<dbReference type="GO" id="GO:0008033">
    <property type="term" value="P:tRNA processing"/>
    <property type="evidence" value="ECO:0007669"/>
    <property type="project" value="UniProtKB-KW"/>
</dbReference>
<evidence type="ECO:0000256" key="3">
    <source>
        <dbReference type="ARBA" id="ARBA00012584"/>
    </source>
</evidence>
<evidence type="ECO:0000256" key="2">
    <source>
        <dbReference type="ARBA" id="ARBA00007663"/>
    </source>
</evidence>
<dbReference type="GO" id="GO:0005737">
    <property type="term" value="C:cytoplasm"/>
    <property type="evidence" value="ECO:0007669"/>
    <property type="project" value="UniProtKB-SubCell"/>
</dbReference>
<dbReference type="AlphaFoldDB" id="A0A1H4N5P7"/>
<sequence length="349" mass="35986">MTSSYDCSTEETRFEGLAHAQRAIAEQQCIVFPTDTVYGIAADAFSPLAVRLLLAAKGRSRTMPPPVLIPRVQTMDGLAVDIGDDARKLAEKFWPGALTLILHAQPSLEWDLGETKGTVALRVPDDELALEILARTGPLAVSSANRSGQPAAQTAANAQEQLAESVEVYLDGGPRPAESDIDEVALPSTIVDCTGSRARVVRQGAIALEDLRDVVPSILAFGQEVPVWQPGADSALNATASEETVSEETTGAAPAAEDAPETSAEDGAAAPGATETAADDTTALVDTADATTDATADETTAATTPAATADTPVVEQPAESAAPEAAPAAETEDSQRQDAETPRAAGSES</sequence>
<dbReference type="InterPro" id="IPR050156">
    <property type="entry name" value="TC-AMP_synthase_SUA5"/>
</dbReference>
<name>A0A1H4N5P7_9MICC</name>
<dbReference type="RefSeq" id="WP_074784144.1">
    <property type="nucleotide sequence ID" value="NZ_FNSN01000003.1"/>
</dbReference>
<dbReference type="Gene3D" id="3.90.870.10">
    <property type="entry name" value="DHBP synthase"/>
    <property type="match status" value="1"/>
</dbReference>
<dbReference type="PANTHER" id="PTHR17490">
    <property type="entry name" value="SUA5"/>
    <property type="match status" value="1"/>
</dbReference>
<evidence type="ECO:0000256" key="8">
    <source>
        <dbReference type="ARBA" id="ARBA00022741"/>
    </source>
</evidence>
<dbReference type="EC" id="2.7.7.87" evidence="3"/>
<dbReference type="STRING" id="156980.SAMN04489745_1561"/>
<evidence type="ECO:0000313" key="14">
    <source>
        <dbReference type="EMBL" id="SEB90543.1"/>
    </source>
</evidence>
<keyword evidence="6" id="KW-0819">tRNA processing</keyword>
<evidence type="ECO:0000313" key="15">
    <source>
        <dbReference type="Proteomes" id="UP000182652"/>
    </source>
</evidence>
<dbReference type="EMBL" id="FNSN01000003">
    <property type="protein sequence ID" value="SEB90543.1"/>
    <property type="molecule type" value="Genomic_DNA"/>
</dbReference>